<dbReference type="RefSeq" id="WP_243535932.1">
    <property type="nucleotide sequence ID" value="NZ_CP093442.1"/>
</dbReference>
<dbReference type="Proteomes" id="UP000830116">
    <property type="component" value="Chromosome"/>
</dbReference>
<gene>
    <name evidence="1" type="ORF">MNR06_10850</name>
</gene>
<accession>A0ABY4C5I0</accession>
<dbReference type="EMBL" id="CP093442">
    <property type="protein sequence ID" value="UOF00200.1"/>
    <property type="molecule type" value="Genomic_DNA"/>
</dbReference>
<evidence type="ECO:0000313" key="2">
    <source>
        <dbReference type="Proteomes" id="UP000830116"/>
    </source>
</evidence>
<organism evidence="1 2">
    <name type="scientific">Bdellovibrio reynosensis</name>
    <dbReference type="NCBI Taxonomy" id="2835041"/>
    <lineage>
        <taxon>Bacteria</taxon>
        <taxon>Pseudomonadati</taxon>
        <taxon>Bdellovibrionota</taxon>
        <taxon>Bdellovibrionia</taxon>
        <taxon>Bdellovibrionales</taxon>
        <taxon>Pseudobdellovibrionaceae</taxon>
        <taxon>Bdellovibrio</taxon>
    </lineage>
</organism>
<sequence>MRISVFIIVIFLVGYFFWNRPKSEVVSSQASISTEENSVLETNYKDQVVPSAVREVAPSHPFASERKKLISLITISRGLTNNPEKADEAQALRDELKSLPNYKEVLWDYYRELQARGAGSFERVEVLDLMVSDVKDPEIADAALKETIVFAPPDTGDAEKATSEAEENRALSTDPSFIPIVVAFEIYLKNCEDYKSCSSGVKEVLRKQQNRNMRSNLVSTLYAVFPQSADEIHRDLRGK</sequence>
<keyword evidence="2" id="KW-1185">Reference proteome</keyword>
<protein>
    <submittedName>
        <fullName evidence="1">Uncharacterized protein</fullName>
    </submittedName>
</protein>
<name>A0ABY4C5I0_9BACT</name>
<evidence type="ECO:0000313" key="1">
    <source>
        <dbReference type="EMBL" id="UOF00200.1"/>
    </source>
</evidence>
<proteinExistence type="predicted"/>
<reference evidence="1" key="1">
    <citation type="submission" date="2022-03" db="EMBL/GenBank/DDBJ databases">
        <title>Genome Identification and Characterization of new species Bdellovibrio reynosense LBG001 sp. nov. from a Mexico soil sample.</title>
        <authorList>
            <person name="Camilli A."/>
            <person name="Ajao Y."/>
            <person name="Guo X."/>
        </authorList>
    </citation>
    <scope>NUCLEOTIDE SEQUENCE</scope>
    <source>
        <strain evidence="1">LBG001</strain>
    </source>
</reference>